<dbReference type="AlphaFoldDB" id="A0A1M5FGD8"/>
<dbReference type="SUPFAM" id="SSF51735">
    <property type="entry name" value="NAD(P)-binding Rossmann-fold domains"/>
    <property type="match status" value="1"/>
</dbReference>
<evidence type="ECO:0000313" key="2">
    <source>
        <dbReference type="Proteomes" id="UP000184041"/>
    </source>
</evidence>
<dbReference type="EMBL" id="FQUS01000015">
    <property type="protein sequence ID" value="SHF90232.1"/>
    <property type="molecule type" value="Genomic_DNA"/>
</dbReference>
<dbReference type="Proteomes" id="UP000184041">
    <property type="component" value="Unassembled WGS sequence"/>
</dbReference>
<gene>
    <name evidence="1" type="ORF">SAMN05443144_11510</name>
</gene>
<evidence type="ECO:0008006" key="3">
    <source>
        <dbReference type="Google" id="ProtNLM"/>
    </source>
</evidence>
<name>A0A1M5FGD8_9BACT</name>
<sequence length="60" mass="6588">MSKLKNKVAIVTGASKGIGASIAKLLLPRIQRGLREIKYLYQAVFMVCKNVNSLNSPAKR</sequence>
<accession>A0A1M5FGD8</accession>
<dbReference type="InterPro" id="IPR036291">
    <property type="entry name" value="NAD(P)-bd_dom_sf"/>
</dbReference>
<dbReference type="Gene3D" id="3.40.50.720">
    <property type="entry name" value="NAD(P)-binding Rossmann-like Domain"/>
    <property type="match status" value="1"/>
</dbReference>
<evidence type="ECO:0000313" key="1">
    <source>
        <dbReference type="EMBL" id="SHF90232.1"/>
    </source>
</evidence>
<reference evidence="1 2" key="1">
    <citation type="submission" date="2016-11" db="EMBL/GenBank/DDBJ databases">
        <authorList>
            <person name="Jaros S."/>
            <person name="Januszkiewicz K."/>
            <person name="Wedrychowicz H."/>
        </authorList>
    </citation>
    <scope>NUCLEOTIDE SEQUENCE [LARGE SCALE GENOMIC DNA]</scope>
    <source>
        <strain evidence="1 2">DSM 21986</strain>
    </source>
</reference>
<dbReference type="STRING" id="1194090.SAMN05443144_11510"/>
<proteinExistence type="predicted"/>
<keyword evidence="2" id="KW-1185">Reference proteome</keyword>
<organism evidence="1 2">
    <name type="scientific">Fodinibius roseus</name>
    <dbReference type="NCBI Taxonomy" id="1194090"/>
    <lineage>
        <taxon>Bacteria</taxon>
        <taxon>Pseudomonadati</taxon>
        <taxon>Balneolota</taxon>
        <taxon>Balneolia</taxon>
        <taxon>Balneolales</taxon>
        <taxon>Balneolaceae</taxon>
        <taxon>Fodinibius</taxon>
    </lineage>
</organism>
<protein>
    <recommendedName>
        <fullName evidence="3">Short chain dehydrogenase</fullName>
    </recommendedName>
</protein>